<dbReference type="EMBL" id="CM000884">
    <property type="protein sequence ID" value="PNT61911.1"/>
    <property type="molecule type" value="Genomic_DNA"/>
</dbReference>
<evidence type="ECO:0000313" key="4">
    <source>
        <dbReference type="Proteomes" id="UP000008810"/>
    </source>
</evidence>
<keyword evidence="4" id="KW-1185">Reference proteome</keyword>
<accession>A0A2K2CIQ5</accession>
<dbReference type="InParanoid" id="A0A2K2CIQ5"/>
<dbReference type="Gramene" id="PNT61911">
    <property type="protein sequence ID" value="PNT61911"/>
    <property type="gene ID" value="BRADI_5g22904v3"/>
</dbReference>
<name>A0A2K2CIQ5_BRADI</name>
<feature type="non-terminal residue" evidence="2">
    <location>
        <position position="1"/>
    </location>
</feature>
<feature type="compositionally biased region" description="Pro residues" evidence="1">
    <location>
        <begin position="90"/>
        <end position="105"/>
    </location>
</feature>
<evidence type="ECO:0000256" key="1">
    <source>
        <dbReference type="SAM" id="MobiDB-lite"/>
    </source>
</evidence>
<protein>
    <submittedName>
        <fullName evidence="2 3">Uncharacterized protein</fullName>
    </submittedName>
</protein>
<dbReference type="EnsemblPlants" id="PNT61911">
    <property type="protein sequence ID" value="PNT61911"/>
    <property type="gene ID" value="BRADI_5g22904v3"/>
</dbReference>
<feature type="compositionally biased region" description="Basic residues" evidence="1">
    <location>
        <begin position="45"/>
        <end position="57"/>
    </location>
</feature>
<evidence type="ECO:0000313" key="3">
    <source>
        <dbReference type="EnsemblPlants" id="PNT61911"/>
    </source>
</evidence>
<dbReference type="AlphaFoldDB" id="A0A2K2CIQ5"/>
<organism evidence="2">
    <name type="scientific">Brachypodium distachyon</name>
    <name type="common">Purple false brome</name>
    <name type="synonym">Trachynia distachya</name>
    <dbReference type="NCBI Taxonomy" id="15368"/>
    <lineage>
        <taxon>Eukaryota</taxon>
        <taxon>Viridiplantae</taxon>
        <taxon>Streptophyta</taxon>
        <taxon>Embryophyta</taxon>
        <taxon>Tracheophyta</taxon>
        <taxon>Spermatophyta</taxon>
        <taxon>Magnoliopsida</taxon>
        <taxon>Liliopsida</taxon>
        <taxon>Poales</taxon>
        <taxon>Poaceae</taxon>
        <taxon>BOP clade</taxon>
        <taxon>Pooideae</taxon>
        <taxon>Stipodae</taxon>
        <taxon>Brachypodieae</taxon>
        <taxon>Brachypodium</taxon>
    </lineage>
</organism>
<reference evidence="2" key="2">
    <citation type="submission" date="2017-06" db="EMBL/GenBank/DDBJ databases">
        <title>WGS assembly of Brachypodium distachyon.</title>
        <authorList>
            <consortium name="The International Brachypodium Initiative"/>
            <person name="Lucas S."/>
            <person name="Harmon-Smith M."/>
            <person name="Lail K."/>
            <person name="Tice H."/>
            <person name="Grimwood J."/>
            <person name="Bruce D."/>
            <person name="Barry K."/>
            <person name="Shu S."/>
            <person name="Lindquist E."/>
            <person name="Wang M."/>
            <person name="Pitluck S."/>
            <person name="Vogel J.P."/>
            <person name="Garvin D.F."/>
            <person name="Mockler T.C."/>
            <person name="Schmutz J."/>
            <person name="Rokhsar D."/>
            <person name="Bevan M.W."/>
        </authorList>
    </citation>
    <scope>NUCLEOTIDE SEQUENCE</scope>
    <source>
        <strain evidence="2">Bd21</strain>
    </source>
</reference>
<feature type="compositionally biased region" description="Low complexity" evidence="1">
    <location>
        <begin position="106"/>
        <end position="115"/>
    </location>
</feature>
<gene>
    <name evidence="2" type="ORF">BRADI_5g22904v3</name>
</gene>
<feature type="region of interest" description="Disordered" evidence="1">
    <location>
        <begin position="28"/>
        <end position="118"/>
    </location>
</feature>
<reference evidence="3" key="3">
    <citation type="submission" date="2018-08" db="UniProtKB">
        <authorList>
            <consortium name="EnsemblPlants"/>
        </authorList>
    </citation>
    <scope>IDENTIFICATION</scope>
    <source>
        <strain evidence="3">cv. Bd21</strain>
    </source>
</reference>
<dbReference type="Proteomes" id="UP000008810">
    <property type="component" value="Chromosome 5"/>
</dbReference>
<evidence type="ECO:0000313" key="2">
    <source>
        <dbReference type="EMBL" id="PNT61911.1"/>
    </source>
</evidence>
<sequence length="150" mass="15984">PPIPHFSLPLSSLSLVRTWEAAARVLAAGLLPAHPRRSNGPPCSHPRRRRSPPRWRRSPPCPPSPKQLSSPLPDLSPLPSTAPPSAVSWNPPPWAPPTTSPPPPVTTASSAFSPTVEPTPSVGLPVLHQGVHNANMDVLRERIANGLIGR</sequence>
<reference evidence="2 3" key="1">
    <citation type="journal article" date="2010" name="Nature">
        <title>Genome sequencing and analysis of the model grass Brachypodium distachyon.</title>
        <authorList>
            <consortium name="International Brachypodium Initiative"/>
        </authorList>
    </citation>
    <scope>NUCLEOTIDE SEQUENCE [LARGE SCALE GENOMIC DNA]</scope>
    <source>
        <strain evidence="2 3">Bd21</strain>
    </source>
</reference>
<proteinExistence type="predicted"/>